<comment type="caution">
    <text evidence="2">The sequence shown here is derived from an EMBL/GenBank/DDBJ whole genome shotgun (WGS) entry which is preliminary data.</text>
</comment>
<evidence type="ECO:0000313" key="3">
    <source>
        <dbReference type="Proteomes" id="UP000241890"/>
    </source>
</evidence>
<organism evidence="2 3">
    <name type="scientific">Hondaea fermentalgiana</name>
    <dbReference type="NCBI Taxonomy" id="2315210"/>
    <lineage>
        <taxon>Eukaryota</taxon>
        <taxon>Sar</taxon>
        <taxon>Stramenopiles</taxon>
        <taxon>Bigyra</taxon>
        <taxon>Labyrinthulomycetes</taxon>
        <taxon>Thraustochytrida</taxon>
        <taxon>Thraustochytriidae</taxon>
        <taxon>Hondaea</taxon>
    </lineage>
</organism>
<keyword evidence="3" id="KW-1185">Reference proteome</keyword>
<feature type="transmembrane region" description="Helical" evidence="1">
    <location>
        <begin position="53"/>
        <end position="76"/>
    </location>
</feature>
<sequence length="463" mass="52957">MDHLQILALMWRQQQRWELPSFWLRISSPVLVFSLDGWSALQFFNAIPGLKFIVYWSEWILLVTTMICFWLAFIASRLPLGRKLEARCRMYAMGDLLVMPALLMTCDASRAGVWYLGVPGLGLGAWILLQQQRHASTLVLGSQKERQERYYLQKEVEWVLHVGKEWATDHIRAVTLFRSGAHHTRTWMAAWKILLVIFCETLTAYETELSVCLSILACCAGVVTMVRRTYRSRLAHHLGCVFAWTFFLNAYLSSLSAARVHSALAVVSVQTPLLIALNAGALGIGLFIAPLTAWYADKTFRDPYRSPPARSIALHLCRDETAKAWVAEVHAARATLVKHRFTPAMLYPVHEFYLHCRRLEAMLAQASRKDSIFQYTLHECLEVLYASISANRNRSMFMATSNSDPSRQRLSEPGSLLVQSLHFLKRLLTLRFCSVCGVNWCSLVSSLDLLTQRPRQRTRQCNW</sequence>
<dbReference type="AlphaFoldDB" id="A0A2R5GNH4"/>
<reference evidence="2 3" key="1">
    <citation type="submission" date="2017-12" db="EMBL/GenBank/DDBJ databases">
        <title>Sequencing, de novo assembly and annotation of complete genome of a new Thraustochytrid species, strain FCC1311.</title>
        <authorList>
            <person name="Sedici K."/>
            <person name="Godart F."/>
            <person name="Aiese Cigliano R."/>
            <person name="Sanseverino W."/>
            <person name="Barakat M."/>
            <person name="Ortet P."/>
            <person name="Marechal E."/>
            <person name="Cagnac O."/>
            <person name="Amato A."/>
        </authorList>
    </citation>
    <scope>NUCLEOTIDE SEQUENCE [LARGE SCALE GENOMIC DNA]</scope>
</reference>
<feature type="transmembrane region" description="Helical" evidence="1">
    <location>
        <begin position="234"/>
        <end position="253"/>
    </location>
</feature>
<name>A0A2R5GNH4_9STRA</name>
<protein>
    <submittedName>
        <fullName evidence="2">Uncharacterized protein</fullName>
    </submittedName>
</protein>
<dbReference type="InParanoid" id="A0A2R5GNH4"/>
<evidence type="ECO:0000313" key="2">
    <source>
        <dbReference type="EMBL" id="GBG29861.1"/>
    </source>
</evidence>
<feature type="transmembrane region" description="Helical" evidence="1">
    <location>
        <begin position="273"/>
        <end position="296"/>
    </location>
</feature>
<dbReference type="EMBL" id="BEYU01000067">
    <property type="protein sequence ID" value="GBG29861.1"/>
    <property type="molecule type" value="Genomic_DNA"/>
</dbReference>
<proteinExistence type="predicted"/>
<evidence type="ECO:0000256" key="1">
    <source>
        <dbReference type="SAM" id="Phobius"/>
    </source>
</evidence>
<gene>
    <name evidence="2" type="ORF">FCC1311_060812</name>
</gene>
<feature type="transmembrane region" description="Helical" evidence="1">
    <location>
        <begin position="111"/>
        <end position="129"/>
    </location>
</feature>
<accession>A0A2R5GNH4</accession>
<keyword evidence="1" id="KW-1133">Transmembrane helix</keyword>
<dbReference type="Proteomes" id="UP000241890">
    <property type="component" value="Unassembled WGS sequence"/>
</dbReference>
<keyword evidence="1" id="KW-0472">Membrane</keyword>
<keyword evidence="1" id="KW-0812">Transmembrane</keyword>